<dbReference type="AlphaFoldDB" id="A0AAD2D074"/>
<gene>
    <name evidence="1" type="ORF">ECRASSUSDP1_LOCUS16699</name>
</gene>
<comment type="caution">
    <text evidence="1">The sequence shown here is derived from an EMBL/GenBank/DDBJ whole genome shotgun (WGS) entry which is preliminary data.</text>
</comment>
<keyword evidence="2" id="KW-1185">Reference proteome</keyword>
<sequence length="61" mass="7196">MRGRVSIKYFKYENFAFVLNSYMRIIGFGLVKVLIQERNSITPATTQATWLFQCSEDRDLE</sequence>
<accession>A0AAD2D074</accession>
<evidence type="ECO:0000313" key="1">
    <source>
        <dbReference type="EMBL" id="CAI2375337.1"/>
    </source>
</evidence>
<reference evidence="1" key="1">
    <citation type="submission" date="2023-07" db="EMBL/GenBank/DDBJ databases">
        <authorList>
            <consortium name="AG Swart"/>
            <person name="Singh M."/>
            <person name="Singh A."/>
            <person name="Seah K."/>
            <person name="Emmerich C."/>
        </authorList>
    </citation>
    <scope>NUCLEOTIDE SEQUENCE</scope>
    <source>
        <strain evidence="1">DP1</strain>
    </source>
</reference>
<dbReference type="EMBL" id="CAMPGE010016802">
    <property type="protein sequence ID" value="CAI2375337.1"/>
    <property type="molecule type" value="Genomic_DNA"/>
</dbReference>
<protein>
    <submittedName>
        <fullName evidence="1">Uncharacterized protein</fullName>
    </submittedName>
</protein>
<proteinExistence type="predicted"/>
<name>A0AAD2D074_EUPCR</name>
<organism evidence="1 2">
    <name type="scientific">Euplotes crassus</name>
    <dbReference type="NCBI Taxonomy" id="5936"/>
    <lineage>
        <taxon>Eukaryota</taxon>
        <taxon>Sar</taxon>
        <taxon>Alveolata</taxon>
        <taxon>Ciliophora</taxon>
        <taxon>Intramacronucleata</taxon>
        <taxon>Spirotrichea</taxon>
        <taxon>Hypotrichia</taxon>
        <taxon>Euplotida</taxon>
        <taxon>Euplotidae</taxon>
        <taxon>Moneuplotes</taxon>
    </lineage>
</organism>
<dbReference type="Proteomes" id="UP001295684">
    <property type="component" value="Unassembled WGS sequence"/>
</dbReference>
<evidence type="ECO:0000313" key="2">
    <source>
        <dbReference type="Proteomes" id="UP001295684"/>
    </source>
</evidence>